<protein>
    <submittedName>
        <fullName evidence="1">Uncharacterized protein</fullName>
    </submittedName>
</protein>
<evidence type="ECO:0000313" key="2">
    <source>
        <dbReference type="Proteomes" id="UP000294292"/>
    </source>
</evidence>
<proteinExistence type="predicted"/>
<dbReference type="AlphaFoldDB" id="A0A4P6ZU12"/>
<dbReference type="KEGG" id="panc:E2636_00410"/>
<dbReference type="Proteomes" id="UP000294292">
    <property type="component" value="Chromosome"/>
</dbReference>
<accession>A0A4P6ZU12</accession>
<evidence type="ECO:0000313" key="1">
    <source>
        <dbReference type="EMBL" id="QBP39713.1"/>
    </source>
</evidence>
<sequence length="59" mass="6776">MADTGRNCYALRNVIVSKGLEFDVGIIIGLDEKYPTMKYCSEEEIHEQIEISRSFSMFP</sequence>
<dbReference type="EMBL" id="CP038015">
    <property type="protein sequence ID" value="QBP39713.1"/>
    <property type="molecule type" value="Genomic_DNA"/>
</dbReference>
<organism evidence="1 2">
    <name type="scientific">Paenisporosarcina antarctica</name>
    <dbReference type="NCBI Taxonomy" id="417367"/>
    <lineage>
        <taxon>Bacteria</taxon>
        <taxon>Bacillati</taxon>
        <taxon>Bacillota</taxon>
        <taxon>Bacilli</taxon>
        <taxon>Bacillales</taxon>
        <taxon>Caryophanaceae</taxon>
        <taxon>Paenisporosarcina</taxon>
    </lineage>
</organism>
<name>A0A4P6ZU12_9BACL</name>
<reference evidence="1 2" key="1">
    <citation type="submission" date="2019-03" db="EMBL/GenBank/DDBJ databases">
        <title>Complete genome sequence of Paenisporosarcina antarctica CGMCC 1.6503T.</title>
        <authorList>
            <person name="Rong J.-C."/>
            <person name="Chi N.-Y."/>
            <person name="Zhang Q.-F."/>
        </authorList>
    </citation>
    <scope>NUCLEOTIDE SEQUENCE [LARGE SCALE GENOMIC DNA]</scope>
    <source>
        <strain evidence="1 2">CGMCC 1.6503</strain>
    </source>
</reference>
<keyword evidence="2" id="KW-1185">Reference proteome</keyword>
<dbReference type="RefSeq" id="WP_134208016.1">
    <property type="nucleotide sequence ID" value="NZ_CP038015.1"/>
</dbReference>
<gene>
    <name evidence="1" type="ORF">E2636_00410</name>
</gene>